<dbReference type="SUPFAM" id="SSF55811">
    <property type="entry name" value="Nudix"/>
    <property type="match status" value="1"/>
</dbReference>
<keyword evidence="2" id="KW-0378">Hydrolase</keyword>
<dbReference type="InterPro" id="IPR000086">
    <property type="entry name" value="NUDIX_hydrolase_dom"/>
</dbReference>
<dbReference type="GO" id="GO:0016787">
    <property type="term" value="F:hydrolase activity"/>
    <property type="evidence" value="ECO:0007669"/>
    <property type="project" value="UniProtKB-KW"/>
</dbReference>
<dbReference type="InterPro" id="IPR015797">
    <property type="entry name" value="NUDIX_hydrolase-like_dom_sf"/>
</dbReference>
<organism evidence="5 6">
    <name type="scientific">Candidatus Terrybacteria bacterium RIFCSPLOWO2_01_FULL_40_23</name>
    <dbReference type="NCBI Taxonomy" id="1802366"/>
    <lineage>
        <taxon>Bacteria</taxon>
        <taxon>Candidatus Terryibacteriota</taxon>
    </lineage>
</organism>
<keyword evidence="3" id="KW-1133">Transmembrane helix</keyword>
<evidence type="ECO:0000313" key="5">
    <source>
        <dbReference type="EMBL" id="OHA50749.1"/>
    </source>
</evidence>
<sequence>MSKYNWKKISTRKTYIHSRFNIIEDRVIRPDGAKGIYNFVSVMPAVIVLPVTDKKEIMLIRQYRYPVRKYSWELPGGSSDGKALLPAAKRELWEETGYEAAQWNKLGSFQMLGGISNGVEHVYIARKLKKVKQAGLPDEAIVAVRAFNLKTIAQMIRDKKIRDAQTISALMLGFMHLGLRL</sequence>
<keyword evidence="3" id="KW-0472">Membrane</keyword>
<dbReference type="PANTHER" id="PTHR11839:SF18">
    <property type="entry name" value="NUDIX HYDROLASE DOMAIN-CONTAINING PROTEIN"/>
    <property type="match status" value="1"/>
</dbReference>
<dbReference type="PANTHER" id="PTHR11839">
    <property type="entry name" value="UDP/ADP-SUGAR PYROPHOSPHATASE"/>
    <property type="match status" value="1"/>
</dbReference>
<evidence type="ECO:0000256" key="3">
    <source>
        <dbReference type="SAM" id="Phobius"/>
    </source>
</evidence>
<dbReference type="Proteomes" id="UP000176951">
    <property type="component" value="Unassembled WGS sequence"/>
</dbReference>
<keyword evidence="3" id="KW-0812">Transmembrane</keyword>
<dbReference type="GO" id="GO:0019693">
    <property type="term" value="P:ribose phosphate metabolic process"/>
    <property type="evidence" value="ECO:0007669"/>
    <property type="project" value="TreeGrafter"/>
</dbReference>
<dbReference type="CDD" id="cd03424">
    <property type="entry name" value="NUDIX_ADPRase_Nudt5_UGPPase_Nudt14"/>
    <property type="match status" value="1"/>
</dbReference>
<dbReference type="AlphaFoldDB" id="A0A1G2PSM0"/>
<protein>
    <recommendedName>
        <fullName evidence="4">Nudix hydrolase domain-containing protein</fullName>
    </recommendedName>
</protein>
<proteinExistence type="predicted"/>
<dbReference type="Pfam" id="PF00293">
    <property type="entry name" value="NUDIX"/>
    <property type="match status" value="1"/>
</dbReference>
<comment type="caution">
    <text evidence="5">The sequence shown here is derived from an EMBL/GenBank/DDBJ whole genome shotgun (WGS) entry which is preliminary data.</text>
</comment>
<reference evidence="5 6" key="1">
    <citation type="journal article" date="2016" name="Nat. Commun.">
        <title>Thousands of microbial genomes shed light on interconnected biogeochemical processes in an aquifer system.</title>
        <authorList>
            <person name="Anantharaman K."/>
            <person name="Brown C.T."/>
            <person name="Hug L.A."/>
            <person name="Sharon I."/>
            <person name="Castelle C.J."/>
            <person name="Probst A.J."/>
            <person name="Thomas B.C."/>
            <person name="Singh A."/>
            <person name="Wilkins M.J."/>
            <person name="Karaoz U."/>
            <person name="Brodie E.L."/>
            <person name="Williams K.H."/>
            <person name="Hubbard S.S."/>
            <person name="Banfield J.F."/>
        </authorList>
    </citation>
    <scope>NUCLEOTIDE SEQUENCE [LARGE SCALE GENOMIC DNA]</scope>
</reference>
<evidence type="ECO:0000256" key="2">
    <source>
        <dbReference type="ARBA" id="ARBA00022801"/>
    </source>
</evidence>
<dbReference type="EMBL" id="MHSW01000029">
    <property type="protein sequence ID" value="OHA50749.1"/>
    <property type="molecule type" value="Genomic_DNA"/>
</dbReference>
<evidence type="ECO:0000313" key="6">
    <source>
        <dbReference type="Proteomes" id="UP000176951"/>
    </source>
</evidence>
<dbReference type="Gene3D" id="3.90.79.10">
    <property type="entry name" value="Nucleoside Triphosphate Pyrophosphohydrolase"/>
    <property type="match status" value="1"/>
</dbReference>
<gene>
    <name evidence="5" type="ORF">A3A97_01505</name>
</gene>
<feature type="domain" description="Nudix hydrolase" evidence="4">
    <location>
        <begin position="41"/>
        <end position="169"/>
    </location>
</feature>
<accession>A0A1G2PSM0</accession>
<evidence type="ECO:0000259" key="4">
    <source>
        <dbReference type="PROSITE" id="PS51462"/>
    </source>
</evidence>
<comment type="cofactor">
    <cofactor evidence="1">
        <name>Mg(2+)</name>
        <dbReference type="ChEBI" id="CHEBI:18420"/>
    </cofactor>
</comment>
<feature type="transmembrane region" description="Helical" evidence="3">
    <location>
        <begin position="35"/>
        <end position="52"/>
    </location>
</feature>
<name>A0A1G2PSM0_9BACT</name>
<dbReference type="GO" id="GO:0006753">
    <property type="term" value="P:nucleoside phosphate metabolic process"/>
    <property type="evidence" value="ECO:0007669"/>
    <property type="project" value="TreeGrafter"/>
</dbReference>
<evidence type="ECO:0000256" key="1">
    <source>
        <dbReference type="ARBA" id="ARBA00001946"/>
    </source>
</evidence>
<dbReference type="PROSITE" id="PS51462">
    <property type="entry name" value="NUDIX"/>
    <property type="match status" value="1"/>
</dbReference>